<dbReference type="InterPro" id="IPR018060">
    <property type="entry name" value="HTH_AraC"/>
</dbReference>
<dbReference type="Proteomes" id="UP001296580">
    <property type="component" value="Unassembled WGS sequence"/>
</dbReference>
<dbReference type="SUPFAM" id="SSF46689">
    <property type="entry name" value="Homeodomain-like"/>
    <property type="match status" value="2"/>
</dbReference>
<evidence type="ECO:0000256" key="1">
    <source>
        <dbReference type="ARBA" id="ARBA00023015"/>
    </source>
</evidence>
<reference evidence="5" key="2">
    <citation type="submission" date="2020-02" db="EMBL/GenBank/DDBJ databases">
        <authorList>
            <person name="Littmann E."/>
            <person name="Sorbara M."/>
        </authorList>
    </citation>
    <scope>NUCLEOTIDE SEQUENCE</scope>
    <source>
        <strain evidence="6">MSK.11.9</strain>
        <strain evidence="5">MSK.15.32</strain>
    </source>
</reference>
<evidence type="ECO:0000259" key="4">
    <source>
        <dbReference type="PROSITE" id="PS01124"/>
    </source>
</evidence>
<dbReference type="SMART" id="SM00342">
    <property type="entry name" value="HTH_ARAC"/>
    <property type="match status" value="1"/>
</dbReference>
<dbReference type="Pfam" id="PF12833">
    <property type="entry name" value="HTH_18"/>
    <property type="match status" value="1"/>
</dbReference>
<reference evidence="5" key="1">
    <citation type="journal article" date="2020" name="Cell Host Microbe">
        <title>Functional and Genomic Variation between Human-Derived Isolates of Lachnospiraceae Reveals Inter- and Intra-Species Diversity.</title>
        <authorList>
            <person name="Sorbara M.T."/>
            <person name="Littmann E.R."/>
            <person name="Fontana E."/>
            <person name="Moody T.U."/>
            <person name="Kohout C.E."/>
            <person name="Gjonbalaj M."/>
            <person name="Eaton V."/>
            <person name="Seok R."/>
            <person name="Leiner I.M."/>
            <person name="Pamer E.G."/>
        </authorList>
    </citation>
    <scope>NUCLEOTIDE SEQUENCE</scope>
    <source>
        <strain evidence="6">MSK.11.9</strain>
        <strain evidence="5">MSK.15.32</strain>
    </source>
</reference>
<proteinExistence type="predicted"/>
<dbReference type="EMBL" id="JAAIRV010000023">
    <property type="protein sequence ID" value="NSI59014.1"/>
    <property type="molecule type" value="Genomic_DNA"/>
</dbReference>
<feature type="domain" description="HTH araC/xylS-type" evidence="4">
    <location>
        <begin position="180"/>
        <end position="278"/>
    </location>
</feature>
<keyword evidence="3" id="KW-0804">Transcription</keyword>
<dbReference type="GO" id="GO:0003700">
    <property type="term" value="F:DNA-binding transcription factor activity"/>
    <property type="evidence" value="ECO:0007669"/>
    <property type="project" value="InterPro"/>
</dbReference>
<accession>A0A2N5NU50</accession>
<dbReference type="Gene3D" id="1.10.10.60">
    <property type="entry name" value="Homeodomain-like"/>
    <property type="match status" value="2"/>
</dbReference>
<evidence type="ECO:0000256" key="3">
    <source>
        <dbReference type="ARBA" id="ARBA00023163"/>
    </source>
</evidence>
<organism evidence="5 7">
    <name type="scientific">Mediterraneibacter gnavus</name>
    <name type="common">Ruminococcus gnavus</name>
    <dbReference type="NCBI Taxonomy" id="33038"/>
    <lineage>
        <taxon>Bacteria</taxon>
        <taxon>Bacillati</taxon>
        <taxon>Bacillota</taxon>
        <taxon>Clostridia</taxon>
        <taxon>Lachnospirales</taxon>
        <taxon>Lachnospiraceae</taxon>
        <taxon>Mediterraneibacter</taxon>
    </lineage>
</organism>
<sequence>MQNMNYYYDFSGQKFNHPLSLSINSFDRKVFSRQTSLELSYVLKGSYEVITEHISHSLTEQELAVIAPDEIHILKKLQPESVILTIHIDFERIPENMLGSCKNLFHTILCTPVSNAALLRSLKEEIRRLLMVLFNGDSADGTDLFALNEIMMKILCIAKKQRNTPFEQLPVDSTHHENYVRAIQFIDRHYQEDIHLTDIAKTLSFSTSYTSRLFTRYTGLSFVKYLSYVRVRESLEDLLEGKASIEEISGKCGMPNSKAYSQIFKELYGITPSTYRKRFVKNLLPLPEQETRPMEFTQKQKELLTKVFHLDDTNRLLFHTEGIQIVSDGDTLLCTLSDARQKELLLSQKEDDIVLTIRPSCTGT</sequence>
<dbReference type="Proteomes" id="UP001296581">
    <property type="component" value="Unassembled WGS sequence"/>
</dbReference>
<dbReference type="RefSeq" id="WP_009244298.1">
    <property type="nucleotide sequence ID" value="NZ_AP031447.1"/>
</dbReference>
<protein>
    <submittedName>
        <fullName evidence="5">Helix-turn-helix transcriptional regulator</fullName>
    </submittedName>
</protein>
<dbReference type="PANTHER" id="PTHR43280:SF2">
    <property type="entry name" value="HTH-TYPE TRANSCRIPTIONAL REGULATOR EXSA"/>
    <property type="match status" value="1"/>
</dbReference>
<evidence type="ECO:0000313" key="7">
    <source>
        <dbReference type="Proteomes" id="UP001296580"/>
    </source>
</evidence>
<dbReference type="EMBL" id="JAAIRY010000028">
    <property type="protein sequence ID" value="NSI66220.1"/>
    <property type="molecule type" value="Genomic_DNA"/>
</dbReference>
<dbReference type="GO" id="GO:0043565">
    <property type="term" value="F:sequence-specific DNA binding"/>
    <property type="evidence" value="ECO:0007669"/>
    <property type="project" value="InterPro"/>
</dbReference>
<gene>
    <name evidence="6" type="ORF">G4981_13185</name>
    <name evidence="5" type="ORF">G4993_11480</name>
</gene>
<evidence type="ECO:0000313" key="6">
    <source>
        <dbReference type="EMBL" id="NSI66220.1"/>
    </source>
</evidence>
<dbReference type="AlphaFoldDB" id="A0A2N5NU50"/>
<keyword evidence="2" id="KW-0238">DNA-binding</keyword>
<evidence type="ECO:0000313" key="5">
    <source>
        <dbReference type="EMBL" id="NSI59014.1"/>
    </source>
</evidence>
<dbReference type="InterPro" id="IPR009057">
    <property type="entry name" value="Homeodomain-like_sf"/>
</dbReference>
<keyword evidence="1" id="KW-0805">Transcription regulation</keyword>
<name>A0A2N5NU50_MEDGN</name>
<dbReference type="PROSITE" id="PS01124">
    <property type="entry name" value="HTH_ARAC_FAMILY_2"/>
    <property type="match status" value="1"/>
</dbReference>
<comment type="caution">
    <text evidence="5">The sequence shown here is derived from an EMBL/GenBank/DDBJ whole genome shotgun (WGS) entry which is preliminary data.</text>
</comment>
<evidence type="ECO:0000256" key="2">
    <source>
        <dbReference type="ARBA" id="ARBA00023125"/>
    </source>
</evidence>
<dbReference type="PANTHER" id="PTHR43280">
    <property type="entry name" value="ARAC-FAMILY TRANSCRIPTIONAL REGULATOR"/>
    <property type="match status" value="1"/>
</dbReference>